<dbReference type="PANTHER" id="PTHR35793:SF2">
    <property type="entry name" value="INNER MEMBRANE PROTEIN YJIG"/>
    <property type="match status" value="1"/>
</dbReference>
<sequence length="178" mass="18684">MASALSNISNIIIPVIIFYIIAYGVASRTNVYEDFVKGAKEGLKTVAGIMPTLVALMTAVGILRASGFLAFLGNLVRPLSALLGFPGELVPLAFIKMFSSSAATGLVLDIFKNYGTDSLIGLITSIMMSCTETIFYTMSVYFIAAKVTKTRYTLAGALLSTLAGIAASVVLAGMMCGI</sequence>
<comment type="caution">
    <text evidence="3">The sequence shown here is derived from an EMBL/GenBank/DDBJ whole genome shotgun (WGS) entry which is preliminary data.</text>
</comment>
<name>A0A3A9AHT8_9FIRM</name>
<evidence type="ECO:0000259" key="2">
    <source>
        <dbReference type="Pfam" id="PF07670"/>
    </source>
</evidence>
<feature type="transmembrane region" description="Helical" evidence="1">
    <location>
        <begin position="7"/>
        <end position="26"/>
    </location>
</feature>
<dbReference type="InterPro" id="IPR052549">
    <property type="entry name" value="SpmB"/>
</dbReference>
<dbReference type="RefSeq" id="WP_120470202.1">
    <property type="nucleotide sequence ID" value="NZ_CATAJS010000006.1"/>
</dbReference>
<evidence type="ECO:0000313" key="4">
    <source>
        <dbReference type="Proteomes" id="UP000280696"/>
    </source>
</evidence>
<feature type="domain" description="Nucleoside transporter/FeoB GTPase Gate" evidence="2">
    <location>
        <begin position="48"/>
        <end position="144"/>
    </location>
</feature>
<feature type="transmembrane region" description="Helical" evidence="1">
    <location>
        <begin position="119"/>
        <end position="142"/>
    </location>
</feature>
<keyword evidence="1" id="KW-0812">Transmembrane</keyword>
<dbReference type="OrthoDB" id="9805623at2"/>
<dbReference type="GO" id="GO:0005886">
    <property type="term" value="C:plasma membrane"/>
    <property type="evidence" value="ECO:0007669"/>
    <property type="project" value="TreeGrafter"/>
</dbReference>
<dbReference type="EMBL" id="RAYQ01000012">
    <property type="protein sequence ID" value="RKI90909.1"/>
    <property type="molecule type" value="Genomic_DNA"/>
</dbReference>
<proteinExistence type="predicted"/>
<feature type="transmembrane region" description="Helical" evidence="1">
    <location>
        <begin position="46"/>
        <end position="72"/>
    </location>
</feature>
<keyword evidence="1" id="KW-1133">Transmembrane helix</keyword>
<gene>
    <name evidence="3" type="ORF">D7V94_12390</name>
</gene>
<dbReference type="Proteomes" id="UP000280696">
    <property type="component" value="Unassembled WGS sequence"/>
</dbReference>
<keyword evidence="1" id="KW-0472">Membrane</keyword>
<dbReference type="AlphaFoldDB" id="A0A3A9AHT8"/>
<keyword evidence="4" id="KW-1185">Reference proteome</keyword>
<protein>
    <submittedName>
        <fullName evidence="3">Spore maturation protein</fullName>
    </submittedName>
</protein>
<dbReference type="Pfam" id="PF07670">
    <property type="entry name" value="Gate"/>
    <property type="match status" value="1"/>
</dbReference>
<feature type="transmembrane region" description="Helical" evidence="1">
    <location>
        <begin position="79"/>
        <end position="99"/>
    </location>
</feature>
<dbReference type="PANTHER" id="PTHR35793">
    <property type="entry name" value="INNER MEMBRANE PROTEIN YJIG"/>
    <property type="match status" value="1"/>
</dbReference>
<accession>A0A3A9AHT8</accession>
<dbReference type="InterPro" id="IPR011642">
    <property type="entry name" value="Gate_dom"/>
</dbReference>
<feature type="transmembrane region" description="Helical" evidence="1">
    <location>
        <begin position="154"/>
        <end position="175"/>
    </location>
</feature>
<organism evidence="3 4">
    <name type="scientific">Parablautia intestinalis</name>
    <dbReference type="NCBI Taxonomy" id="2320100"/>
    <lineage>
        <taxon>Bacteria</taxon>
        <taxon>Bacillati</taxon>
        <taxon>Bacillota</taxon>
        <taxon>Clostridia</taxon>
        <taxon>Lachnospirales</taxon>
        <taxon>Lachnospiraceae</taxon>
        <taxon>Parablautia</taxon>
    </lineage>
</organism>
<evidence type="ECO:0000256" key="1">
    <source>
        <dbReference type="SAM" id="Phobius"/>
    </source>
</evidence>
<reference evidence="3 4" key="1">
    <citation type="submission" date="2018-09" db="EMBL/GenBank/DDBJ databases">
        <title>Murine metabolic-syndrome-specific gut microbial biobank.</title>
        <authorList>
            <person name="Liu C."/>
        </authorList>
    </citation>
    <scope>NUCLEOTIDE SEQUENCE [LARGE SCALE GENOMIC DNA]</scope>
    <source>
        <strain evidence="3 4">0.1xD8-82</strain>
    </source>
</reference>
<evidence type="ECO:0000313" key="3">
    <source>
        <dbReference type="EMBL" id="RKI90909.1"/>
    </source>
</evidence>